<evidence type="ECO:0000313" key="2">
    <source>
        <dbReference type="EMBL" id="KRT55343.1"/>
    </source>
</evidence>
<keyword evidence="1" id="KW-1133">Transmembrane helix</keyword>
<dbReference type="Proteomes" id="UP000051276">
    <property type="component" value="Unassembled WGS sequence"/>
</dbReference>
<gene>
    <name evidence="2" type="ORF">Ga0074115_116101</name>
    <name evidence="3" type="ORF">Ga0076813_10603</name>
</gene>
<comment type="caution">
    <text evidence="2">The sequence shown here is derived from an EMBL/GenBank/DDBJ whole genome shotgun (WGS) entry which is preliminary data.</text>
</comment>
<keyword evidence="5" id="KW-1185">Reference proteome</keyword>
<dbReference type="EMBL" id="LMXI01000634">
    <property type="protein sequence ID" value="KRT56901.1"/>
    <property type="molecule type" value="Genomic_DNA"/>
</dbReference>
<dbReference type="RefSeq" id="WP_057956563.1">
    <property type="nucleotide sequence ID" value="NZ_KQ556938.1"/>
</dbReference>
<evidence type="ECO:0000313" key="4">
    <source>
        <dbReference type="Proteomes" id="UP000051276"/>
    </source>
</evidence>
<dbReference type="EMBL" id="LDXT01000081">
    <property type="protein sequence ID" value="KRT55343.1"/>
    <property type="molecule type" value="Genomic_DNA"/>
</dbReference>
<reference evidence="4 5" key="1">
    <citation type="submission" date="2015-11" db="EMBL/GenBank/DDBJ databases">
        <title>The genome of Candidatus Endoriftia persephone in Ridgeia piscesae and population structure of the North Eastern Pacific vestimentiferan symbionts.</title>
        <authorList>
            <person name="Perez M."/>
            <person name="Juniper K.S."/>
        </authorList>
    </citation>
    <scope>NUCLEOTIDE SEQUENCE [LARGE SCALE GENOMIC DNA]</scope>
    <source>
        <strain evidence="3">Ind10</strain>
        <strain evidence="2">Ind11</strain>
    </source>
</reference>
<protein>
    <submittedName>
        <fullName evidence="2">Uncharacterized protein</fullName>
    </submittedName>
</protein>
<dbReference type="AlphaFoldDB" id="A0A0T5YXV9"/>
<dbReference type="OrthoDB" id="7068841at2"/>
<feature type="transmembrane region" description="Helical" evidence="1">
    <location>
        <begin position="16"/>
        <end position="38"/>
    </location>
</feature>
<keyword evidence="1" id="KW-0472">Membrane</keyword>
<accession>A0A0T5YXV9</accession>
<evidence type="ECO:0000313" key="3">
    <source>
        <dbReference type="EMBL" id="KRT56901.1"/>
    </source>
</evidence>
<evidence type="ECO:0000313" key="5">
    <source>
        <dbReference type="Proteomes" id="UP000051634"/>
    </source>
</evidence>
<keyword evidence="1" id="KW-0812">Transmembrane</keyword>
<sequence length="109" mass="12735">MSDPVNQSEPAGEFKLWRLILAVLLILLGISISAQWYARNITLPRHCEDPDQTLRLARQVLTERTPAGEESRRPYIIAARITFLVPREGDEPLDDYLQRLRRHLERECR</sequence>
<name>A0A0T5YXV9_9GAMM</name>
<dbReference type="Proteomes" id="UP000051634">
    <property type="component" value="Unassembled WGS sequence"/>
</dbReference>
<organism evidence="2 5">
    <name type="scientific">endosymbiont of Ridgeia piscesae</name>
    <dbReference type="NCBI Taxonomy" id="54398"/>
    <lineage>
        <taxon>Bacteria</taxon>
        <taxon>Pseudomonadati</taxon>
        <taxon>Pseudomonadota</taxon>
        <taxon>Gammaproteobacteria</taxon>
        <taxon>sulfur-oxidizing symbionts</taxon>
    </lineage>
</organism>
<proteinExistence type="predicted"/>
<dbReference type="STRING" id="54398.Ga0074115_116101"/>
<evidence type="ECO:0000256" key="1">
    <source>
        <dbReference type="SAM" id="Phobius"/>
    </source>
</evidence>